<feature type="region of interest" description="Disordered" evidence="1">
    <location>
        <begin position="511"/>
        <end position="550"/>
    </location>
</feature>
<accession>A0A1V8SPG4</accession>
<evidence type="ECO:0000256" key="1">
    <source>
        <dbReference type="SAM" id="MobiDB-lite"/>
    </source>
</evidence>
<comment type="caution">
    <text evidence="3">The sequence shown here is derived from an EMBL/GenBank/DDBJ whole genome shotgun (WGS) entry which is preliminary data.</text>
</comment>
<dbReference type="Gene3D" id="3.30.160.60">
    <property type="entry name" value="Classic Zinc Finger"/>
    <property type="match status" value="1"/>
</dbReference>
<sequence>MSDDKYDNQDYFPKDEVLRPILRSIIPEAGEEVEGSAEPQSPSPASGVVCPDINILFDPHGHRPDLEFRIGERGEAVSAPALQESGINTDDEPPPAHASTARTDEMSVQQSGEEAIVDAAVTGAAPDGPPIPSTGSDRPVLEKRERSTDLATRTKVSRIDSAQSDGSRLPSSAKPLSAPPLKLETAQSHDERDQNGRLERLHSQSAGALKDGPPQHESTSPIAQSATTTLPSFQKTFGEVPMVGLAKLAEAAVREGTQQQQAYARHHSQSFGSVTSPMSPILSHHQQYPPHAHPSPAPYYTPNFTARSPTNTVGASTIGESPHPYGSPQLYAHTPHFSPFSQRRPSGAQDGLPPVPMLPSASSSGESHNGYAGSSTDGYSTANTTPVDQAQLPDGTPRPPAVATMLPLPAGMAPPPLHMLYGPYTCDEVGCTAAPFQTQYLLTSHKHVHSPSRPHYCPVEGCVRAAGGKGFKRKNEMIRHRLVHESPGYVCPFCTDREHKYPRPDNLQRHVKVHHSDKQSDDLRLRGVLEKRADGNGKARRRRTGAAGDG</sequence>
<proteinExistence type="predicted"/>
<dbReference type="InterPro" id="IPR013087">
    <property type="entry name" value="Znf_C2H2_type"/>
</dbReference>
<dbReference type="Proteomes" id="UP000192596">
    <property type="component" value="Unassembled WGS sequence"/>
</dbReference>
<evidence type="ECO:0000313" key="4">
    <source>
        <dbReference type="Proteomes" id="UP000192596"/>
    </source>
</evidence>
<feature type="domain" description="C2H2-type" evidence="2">
    <location>
        <begin position="455"/>
        <end position="484"/>
    </location>
</feature>
<feature type="compositionally biased region" description="Polar residues" evidence="1">
    <location>
        <begin position="216"/>
        <end position="225"/>
    </location>
</feature>
<dbReference type="InterPro" id="IPR036236">
    <property type="entry name" value="Znf_C2H2_sf"/>
</dbReference>
<dbReference type="OrthoDB" id="6077919at2759"/>
<dbReference type="STRING" id="1507870.A0A1V8SPG4"/>
<feature type="region of interest" description="Disordered" evidence="1">
    <location>
        <begin position="29"/>
        <end position="225"/>
    </location>
</feature>
<evidence type="ECO:0000313" key="3">
    <source>
        <dbReference type="EMBL" id="OQO01047.1"/>
    </source>
</evidence>
<feature type="domain" description="C2H2-type" evidence="2">
    <location>
        <begin position="424"/>
        <end position="449"/>
    </location>
</feature>
<dbReference type="AlphaFoldDB" id="A0A1V8SPG4"/>
<dbReference type="GO" id="GO:0006357">
    <property type="term" value="P:regulation of transcription by RNA polymerase II"/>
    <property type="evidence" value="ECO:0007669"/>
    <property type="project" value="TreeGrafter"/>
</dbReference>
<reference evidence="4" key="1">
    <citation type="submission" date="2017-03" db="EMBL/GenBank/DDBJ databases">
        <title>Genomes of endolithic fungi from Antarctica.</title>
        <authorList>
            <person name="Coleine C."/>
            <person name="Masonjones S."/>
            <person name="Stajich J.E."/>
        </authorList>
    </citation>
    <scope>NUCLEOTIDE SEQUENCE [LARGE SCALE GENOMIC DNA]</scope>
    <source>
        <strain evidence="4">CCFEE 5527</strain>
    </source>
</reference>
<gene>
    <name evidence="3" type="ORF">B0A48_13290</name>
</gene>
<protein>
    <recommendedName>
        <fullName evidence="2">C2H2-type domain-containing protein</fullName>
    </recommendedName>
</protein>
<feature type="compositionally biased region" description="Low complexity" evidence="1">
    <location>
        <begin position="167"/>
        <end position="183"/>
    </location>
</feature>
<dbReference type="SMART" id="SM00355">
    <property type="entry name" value="ZnF_C2H2"/>
    <property type="match status" value="3"/>
</dbReference>
<organism evidence="3 4">
    <name type="scientific">Cryoendolithus antarcticus</name>
    <dbReference type="NCBI Taxonomy" id="1507870"/>
    <lineage>
        <taxon>Eukaryota</taxon>
        <taxon>Fungi</taxon>
        <taxon>Dikarya</taxon>
        <taxon>Ascomycota</taxon>
        <taxon>Pezizomycotina</taxon>
        <taxon>Dothideomycetes</taxon>
        <taxon>Dothideomycetidae</taxon>
        <taxon>Cladosporiales</taxon>
        <taxon>Cladosporiaceae</taxon>
        <taxon>Cryoendolithus</taxon>
    </lineage>
</organism>
<evidence type="ECO:0000259" key="2">
    <source>
        <dbReference type="SMART" id="SM00355"/>
    </source>
</evidence>
<feature type="compositionally biased region" description="Polar residues" evidence="1">
    <location>
        <begin position="360"/>
        <end position="388"/>
    </location>
</feature>
<keyword evidence="4" id="KW-1185">Reference proteome</keyword>
<feature type="compositionally biased region" description="Basic and acidic residues" evidence="1">
    <location>
        <begin position="139"/>
        <end position="148"/>
    </location>
</feature>
<dbReference type="InParanoid" id="A0A1V8SPG4"/>
<feature type="domain" description="C2H2-type" evidence="2">
    <location>
        <begin position="489"/>
        <end position="514"/>
    </location>
</feature>
<feature type="compositionally biased region" description="Polar residues" evidence="1">
    <location>
        <begin position="310"/>
        <end position="319"/>
    </location>
</feature>
<dbReference type="EMBL" id="NAJO01000032">
    <property type="protein sequence ID" value="OQO01047.1"/>
    <property type="molecule type" value="Genomic_DNA"/>
</dbReference>
<feature type="compositionally biased region" description="Basic and acidic residues" evidence="1">
    <location>
        <begin position="187"/>
        <end position="202"/>
    </location>
</feature>
<dbReference type="PANTHER" id="PTHR46179:SF19">
    <property type="entry name" value="C2H2 FINGER DOMAIN TRANSCRIPTION FACTOR (EUROFUNG)-RELATED"/>
    <property type="match status" value="1"/>
</dbReference>
<dbReference type="SUPFAM" id="SSF57667">
    <property type="entry name" value="beta-beta-alpha zinc fingers"/>
    <property type="match status" value="1"/>
</dbReference>
<feature type="region of interest" description="Disordered" evidence="1">
    <location>
        <begin position="310"/>
        <end position="399"/>
    </location>
</feature>
<dbReference type="PANTHER" id="PTHR46179">
    <property type="entry name" value="ZINC FINGER PROTEIN"/>
    <property type="match status" value="1"/>
</dbReference>
<name>A0A1V8SPG4_9PEZI</name>
<dbReference type="GO" id="GO:0005634">
    <property type="term" value="C:nucleus"/>
    <property type="evidence" value="ECO:0007669"/>
    <property type="project" value="TreeGrafter"/>
</dbReference>
<dbReference type="InterPro" id="IPR051061">
    <property type="entry name" value="Zinc_finger_trans_reg"/>
</dbReference>
<feature type="compositionally biased region" description="Basic and acidic residues" evidence="1">
    <location>
        <begin position="511"/>
        <end position="537"/>
    </location>
</feature>
<feature type="compositionally biased region" description="Basic and acidic residues" evidence="1">
    <location>
        <begin position="59"/>
        <end position="75"/>
    </location>
</feature>